<gene>
    <name evidence="2" type="ORF">D0Y83_11695</name>
</gene>
<evidence type="ECO:0000256" key="1">
    <source>
        <dbReference type="SAM" id="MobiDB-lite"/>
    </source>
</evidence>
<dbReference type="Gene3D" id="3.40.470.10">
    <property type="entry name" value="Uracil-DNA glycosylase-like domain"/>
    <property type="match status" value="1"/>
</dbReference>
<name>A0A5P6NCW2_9SPHN</name>
<dbReference type="InterPro" id="IPR036895">
    <property type="entry name" value="Uracil-DNA_glycosylase-like_sf"/>
</dbReference>
<evidence type="ECO:0000313" key="3">
    <source>
        <dbReference type="Proteomes" id="UP000325385"/>
    </source>
</evidence>
<evidence type="ECO:0000313" key="2">
    <source>
        <dbReference type="EMBL" id="QFI63859.1"/>
    </source>
</evidence>
<feature type="compositionally biased region" description="Pro residues" evidence="1">
    <location>
        <begin position="53"/>
        <end position="62"/>
    </location>
</feature>
<dbReference type="Proteomes" id="UP000325385">
    <property type="component" value="Chromosome"/>
</dbReference>
<protein>
    <recommendedName>
        <fullName evidence="4">Uracil-DNA glycosylase-like domain-containing protein</fullName>
    </recommendedName>
</protein>
<dbReference type="SUPFAM" id="SSF52141">
    <property type="entry name" value="Uracil-DNA glycosylase-like"/>
    <property type="match status" value="1"/>
</dbReference>
<organism evidence="2 3">
    <name type="scientific">Qipengyuania flava</name>
    <dbReference type="NCBI Taxonomy" id="192812"/>
    <lineage>
        <taxon>Bacteria</taxon>
        <taxon>Pseudomonadati</taxon>
        <taxon>Pseudomonadota</taxon>
        <taxon>Alphaproteobacteria</taxon>
        <taxon>Sphingomonadales</taxon>
        <taxon>Erythrobacteraceae</taxon>
        <taxon>Qipengyuania</taxon>
    </lineage>
</organism>
<feature type="compositionally biased region" description="Basic and acidic residues" evidence="1">
    <location>
        <begin position="71"/>
        <end position="84"/>
    </location>
</feature>
<feature type="region of interest" description="Disordered" evidence="1">
    <location>
        <begin position="35"/>
        <end position="86"/>
    </location>
</feature>
<proteinExistence type="predicted"/>
<reference evidence="3" key="1">
    <citation type="submission" date="2018-09" db="EMBL/GenBank/DDBJ databases">
        <title>Nocardia yunnanensis sp. nov., an actinomycete isolated from a soil sample.</title>
        <authorList>
            <person name="Zhang J."/>
        </authorList>
    </citation>
    <scope>NUCLEOTIDE SEQUENCE [LARGE SCALE GENOMIC DNA]</scope>
    <source>
        <strain evidence="3">21-3</strain>
    </source>
</reference>
<evidence type="ECO:0008006" key="4">
    <source>
        <dbReference type="Google" id="ProtNLM"/>
    </source>
</evidence>
<dbReference type="EMBL" id="CP032228">
    <property type="protein sequence ID" value="QFI63859.1"/>
    <property type="molecule type" value="Genomic_DNA"/>
</dbReference>
<sequence length="261" mass="28803">MMHAEPPSPPEFSALESLEGALDWWREAGVDADFSDEPSGWLLEPESENSVAAPPPPAPPPVQRQTPLQRALDRPAEDKNRFDSETLPGSLEKFREWWMTEPALADGSLDRRVPPRGVAEARLMVVLPQPFADDTDRLLTGGAAPFVAAILRAMGIAEHETYLASALPTPMAMPDWDDLRAAGFGDVARHHIALAAPQRVLMFGRAPLALFDIAADRAREPLVIECAGRQVPLLAAPDLRNLARSAGRRANFWNRWLDWTR</sequence>
<dbReference type="AlphaFoldDB" id="A0A5P6NCW2"/>
<accession>A0A5P6NCW2</accession>